<evidence type="ECO:0000256" key="7">
    <source>
        <dbReference type="ARBA" id="ARBA00022903"/>
    </source>
</evidence>
<dbReference type="PANTHER" id="PTHR32309">
    <property type="entry name" value="TYROSINE-PROTEIN KINASE"/>
    <property type="match status" value="1"/>
</dbReference>
<dbReference type="Proteomes" id="UP000288028">
    <property type="component" value="Unassembled WGS sequence"/>
</dbReference>
<comment type="subcellular location">
    <subcellularLocation>
        <location evidence="1">Cell membrane</location>
        <topology evidence="1">Multi-pass membrane protein</topology>
    </subcellularLocation>
</comment>
<dbReference type="RefSeq" id="WP_126790862.1">
    <property type="nucleotide sequence ID" value="NZ_CP060720.1"/>
</dbReference>
<keyword evidence="6 12" id="KW-0812">Transmembrane</keyword>
<reference evidence="15 16" key="1">
    <citation type="submission" date="2017-05" db="EMBL/GenBank/DDBJ databases">
        <title>Vagococcus spp. assemblies.</title>
        <authorList>
            <person name="Gulvik C.A."/>
        </authorList>
    </citation>
    <scope>NUCLEOTIDE SEQUENCE [LARGE SCALE GENOMIC DNA]</scope>
    <source>
        <strain evidence="15 16">SS1714</strain>
    </source>
</reference>
<dbReference type="InterPro" id="IPR050445">
    <property type="entry name" value="Bact_polysacc_biosynth/exp"/>
</dbReference>
<comment type="caution">
    <text evidence="15">The sequence shown here is derived from an EMBL/GenBank/DDBJ whole genome shotgun (WGS) entry which is preliminary data.</text>
</comment>
<evidence type="ECO:0000256" key="6">
    <source>
        <dbReference type="ARBA" id="ARBA00022692"/>
    </source>
</evidence>
<evidence type="ECO:0000256" key="5">
    <source>
        <dbReference type="ARBA" id="ARBA00022475"/>
    </source>
</evidence>
<comment type="similarity">
    <text evidence="3">Belongs to the CpsC/CapA family.</text>
</comment>
<dbReference type="GO" id="GO:0000271">
    <property type="term" value="P:polysaccharide biosynthetic process"/>
    <property type="evidence" value="ECO:0007669"/>
    <property type="project" value="UniProtKB-KW"/>
</dbReference>
<dbReference type="AlphaFoldDB" id="A0A430B914"/>
<feature type="transmembrane region" description="Helical" evidence="12">
    <location>
        <begin position="20"/>
        <end position="40"/>
    </location>
</feature>
<dbReference type="GO" id="GO:0005886">
    <property type="term" value="C:plasma membrane"/>
    <property type="evidence" value="ECO:0007669"/>
    <property type="project" value="UniProtKB-SubCell"/>
</dbReference>
<organism evidence="15 16">
    <name type="scientific">Vagococcus carniphilus</name>
    <dbReference type="NCBI Taxonomy" id="218144"/>
    <lineage>
        <taxon>Bacteria</taxon>
        <taxon>Bacillati</taxon>
        <taxon>Bacillota</taxon>
        <taxon>Bacilli</taxon>
        <taxon>Lactobacillales</taxon>
        <taxon>Enterococcaceae</taxon>
        <taxon>Vagococcus</taxon>
    </lineage>
</organism>
<keyword evidence="7" id="KW-0972">Capsule biogenesis/degradation</keyword>
<keyword evidence="10" id="KW-0270">Exopolysaccharide synthesis</keyword>
<dbReference type="Pfam" id="PF13807">
    <property type="entry name" value="GNVR"/>
    <property type="match status" value="1"/>
</dbReference>
<feature type="domain" description="Polysaccharide chain length determinant N-terminal" evidence="13">
    <location>
        <begin position="3"/>
        <end position="92"/>
    </location>
</feature>
<evidence type="ECO:0000256" key="8">
    <source>
        <dbReference type="ARBA" id="ARBA00022989"/>
    </source>
</evidence>
<feature type="transmembrane region" description="Helical" evidence="12">
    <location>
        <begin position="177"/>
        <end position="196"/>
    </location>
</feature>
<sequence>MEETISLQEIITLLKKKAVLILSMFFIGVGLSALITFMVITPKYSATSQLIATSQSKDNTNANTDSINSNLMMINTYKDFIKGRVVTETAREKLEEEHGFKGTADDIKNMIAVEQTQQSQMFSIVVTSENPEEAATVANVVSDIFKKEAKEYTDADKVSVISKAETPTSPVSPNKKINLAIGGVLGLIIGIGLSLLSQLFNRTVKSIDYMSDQLNIPILGSIPLMDDKSINEVRKKQWAALEDANSTIEGSNDHYEFDLDDEVDGLEADLSSLRKDVNLEETIDLSELNITKIDLTNLENEADILSKKPDSRRKR</sequence>
<evidence type="ECO:0000256" key="2">
    <source>
        <dbReference type="ARBA" id="ARBA00005132"/>
    </source>
</evidence>
<protein>
    <recommendedName>
        <fullName evidence="4">Capsular polysaccharide biosynthesis protein CpsC</fullName>
    </recommendedName>
</protein>
<dbReference type="GO" id="GO:0004713">
    <property type="term" value="F:protein tyrosine kinase activity"/>
    <property type="evidence" value="ECO:0007669"/>
    <property type="project" value="TreeGrafter"/>
</dbReference>
<evidence type="ECO:0000313" key="15">
    <source>
        <dbReference type="EMBL" id="RSU16738.1"/>
    </source>
</evidence>
<dbReference type="OrthoDB" id="2360475at2"/>
<evidence type="ECO:0000256" key="3">
    <source>
        <dbReference type="ARBA" id="ARBA00006683"/>
    </source>
</evidence>
<evidence type="ECO:0000259" key="13">
    <source>
        <dbReference type="Pfam" id="PF02706"/>
    </source>
</evidence>
<evidence type="ECO:0000256" key="11">
    <source>
        <dbReference type="ARBA" id="ARBA00045736"/>
    </source>
</evidence>
<keyword evidence="16" id="KW-1185">Reference proteome</keyword>
<evidence type="ECO:0000256" key="10">
    <source>
        <dbReference type="ARBA" id="ARBA00023169"/>
    </source>
</evidence>
<comment type="pathway">
    <text evidence="2">Capsule biogenesis; capsule polysaccharide biosynthesis.</text>
</comment>
<evidence type="ECO:0000313" key="16">
    <source>
        <dbReference type="Proteomes" id="UP000288028"/>
    </source>
</evidence>
<keyword evidence="9 12" id="KW-0472">Membrane</keyword>
<keyword evidence="5" id="KW-1003">Cell membrane</keyword>
<dbReference type="EMBL" id="NGKB01000001">
    <property type="protein sequence ID" value="RSU16738.1"/>
    <property type="molecule type" value="Genomic_DNA"/>
</dbReference>
<evidence type="ECO:0000256" key="1">
    <source>
        <dbReference type="ARBA" id="ARBA00004651"/>
    </source>
</evidence>
<evidence type="ECO:0000256" key="12">
    <source>
        <dbReference type="SAM" id="Phobius"/>
    </source>
</evidence>
<name>A0A430B914_9ENTE</name>
<evidence type="ECO:0000256" key="9">
    <source>
        <dbReference type="ARBA" id="ARBA00023136"/>
    </source>
</evidence>
<evidence type="ECO:0000256" key="4">
    <source>
        <dbReference type="ARBA" id="ARBA00020739"/>
    </source>
</evidence>
<dbReference type="Pfam" id="PF02706">
    <property type="entry name" value="Wzz"/>
    <property type="match status" value="1"/>
</dbReference>
<accession>A0A430B914</accession>
<dbReference type="InterPro" id="IPR003856">
    <property type="entry name" value="LPS_length_determ_N"/>
</dbReference>
<evidence type="ECO:0000259" key="14">
    <source>
        <dbReference type="Pfam" id="PF13807"/>
    </source>
</evidence>
<keyword evidence="8 12" id="KW-1133">Transmembrane helix</keyword>
<dbReference type="PANTHER" id="PTHR32309:SF13">
    <property type="entry name" value="FERRIC ENTEROBACTIN TRANSPORT PROTEIN FEPE"/>
    <property type="match status" value="1"/>
</dbReference>
<dbReference type="InterPro" id="IPR032807">
    <property type="entry name" value="GNVR"/>
</dbReference>
<dbReference type="GeneID" id="95579908"/>
<proteinExistence type="inferred from homology"/>
<comment type="function">
    <text evidence="11">Required for CpsD phosphorylation. Involved in the regulation of capsular polysaccharide biosynthesis. May be part of a complex that directs the coordinated polymerization and export to the cell surface of the capsular polysaccharide.</text>
</comment>
<feature type="domain" description="Tyrosine-protein kinase G-rich" evidence="14">
    <location>
        <begin position="154"/>
        <end position="196"/>
    </location>
</feature>
<gene>
    <name evidence="15" type="ORF">CBF28_00705</name>
</gene>